<keyword evidence="3" id="KW-0804">Transcription</keyword>
<evidence type="ECO:0000256" key="1">
    <source>
        <dbReference type="ARBA" id="ARBA00023015"/>
    </source>
</evidence>
<sequence length="343" mass="35290">MSQSNASNPTVDDVARLAGVSIATVSRVLNGSARVSDDRLTRVRAAVNELGFRPNSAARSLASRRASIVAVLAGTTLTFEQAEIIRGIEESAREAGYLMSLTALGGADDDSIDQSLSLVLDQAIAGVIVLTSDPAGVATLHRIPAGIFTVTVAGSPETVVPHVPLHDSGAAEELVAYLLGLGHTTVRCVGVRASPNEDERIVGWRRALRAAGAAIPEVIHSSEEPNSGCAIGRQLARSPDVTAVFCGSDVLAMEVMHGLAEGGRSVPDEVSVVGFGDHPLSALWCPALTTVKQDFAGLGNRAFLVLEGVIAGSLGRGFISDGPLLVIRDSAAPPVKSSGAAPV</sequence>
<evidence type="ECO:0000256" key="3">
    <source>
        <dbReference type="ARBA" id="ARBA00023163"/>
    </source>
</evidence>
<accession>A0AA41QYX2</accession>
<dbReference type="Gene3D" id="3.40.50.2300">
    <property type="match status" value="2"/>
</dbReference>
<dbReference type="Pfam" id="PF13377">
    <property type="entry name" value="Peripla_BP_3"/>
    <property type="match status" value="1"/>
</dbReference>
<dbReference type="GO" id="GO:0003700">
    <property type="term" value="F:DNA-binding transcription factor activity"/>
    <property type="evidence" value="ECO:0007669"/>
    <property type="project" value="TreeGrafter"/>
</dbReference>
<dbReference type="InterPro" id="IPR046335">
    <property type="entry name" value="LacI/GalR-like_sensor"/>
</dbReference>
<dbReference type="EMBL" id="JALGAR010000011">
    <property type="protein sequence ID" value="MCI4660180.1"/>
    <property type="molecule type" value="Genomic_DNA"/>
</dbReference>
<dbReference type="CDD" id="cd01392">
    <property type="entry name" value="HTH_LacI"/>
    <property type="match status" value="1"/>
</dbReference>
<keyword evidence="2" id="KW-0238">DNA-binding</keyword>
<dbReference type="PANTHER" id="PTHR30146">
    <property type="entry name" value="LACI-RELATED TRANSCRIPTIONAL REPRESSOR"/>
    <property type="match status" value="1"/>
</dbReference>
<dbReference type="InterPro" id="IPR010982">
    <property type="entry name" value="Lambda_DNA-bd_dom_sf"/>
</dbReference>
<dbReference type="AlphaFoldDB" id="A0AA41QYX2"/>
<gene>
    <name evidence="5" type="ORF">MQH31_20415</name>
</gene>
<feature type="domain" description="HTH lacI-type" evidence="4">
    <location>
        <begin position="9"/>
        <end position="63"/>
    </location>
</feature>
<name>A0AA41QYX2_9MICO</name>
<evidence type="ECO:0000256" key="2">
    <source>
        <dbReference type="ARBA" id="ARBA00023125"/>
    </source>
</evidence>
<dbReference type="SUPFAM" id="SSF53822">
    <property type="entry name" value="Periplasmic binding protein-like I"/>
    <property type="match status" value="1"/>
</dbReference>
<dbReference type="InterPro" id="IPR000843">
    <property type="entry name" value="HTH_LacI"/>
</dbReference>
<dbReference type="SUPFAM" id="SSF47413">
    <property type="entry name" value="lambda repressor-like DNA-binding domains"/>
    <property type="match status" value="1"/>
</dbReference>
<keyword evidence="1" id="KW-0805">Transcription regulation</keyword>
<proteinExistence type="predicted"/>
<dbReference type="GO" id="GO:0000976">
    <property type="term" value="F:transcription cis-regulatory region binding"/>
    <property type="evidence" value="ECO:0007669"/>
    <property type="project" value="TreeGrafter"/>
</dbReference>
<dbReference type="SMART" id="SM00354">
    <property type="entry name" value="HTH_LACI"/>
    <property type="match status" value="1"/>
</dbReference>
<reference evidence="5" key="1">
    <citation type="submission" date="2022-03" db="EMBL/GenBank/DDBJ databases">
        <title>Cryobacterium sp. nov. strain ZS14-85, isolated from Antarctic soil.</title>
        <authorList>
            <person name="Li J."/>
            <person name="Niu G."/>
        </authorList>
    </citation>
    <scope>NUCLEOTIDE SEQUENCE</scope>
    <source>
        <strain evidence="5">ZS14-85</strain>
    </source>
</reference>
<protein>
    <submittedName>
        <fullName evidence="5">LacI family transcriptional regulator</fullName>
    </submittedName>
</protein>
<keyword evidence="6" id="KW-1185">Reference proteome</keyword>
<dbReference type="Pfam" id="PF00356">
    <property type="entry name" value="LacI"/>
    <property type="match status" value="1"/>
</dbReference>
<evidence type="ECO:0000313" key="5">
    <source>
        <dbReference type="EMBL" id="MCI4660180.1"/>
    </source>
</evidence>
<dbReference type="Proteomes" id="UP001165341">
    <property type="component" value="Unassembled WGS sequence"/>
</dbReference>
<dbReference type="RefSeq" id="WP_243013587.1">
    <property type="nucleotide sequence ID" value="NZ_JALGAR010000011.1"/>
</dbReference>
<dbReference type="InterPro" id="IPR028082">
    <property type="entry name" value="Peripla_BP_I"/>
</dbReference>
<dbReference type="PROSITE" id="PS50932">
    <property type="entry name" value="HTH_LACI_2"/>
    <property type="match status" value="1"/>
</dbReference>
<evidence type="ECO:0000259" key="4">
    <source>
        <dbReference type="PROSITE" id="PS50932"/>
    </source>
</evidence>
<organism evidence="5 6">
    <name type="scientific">Cryobacterium zhongshanensis</name>
    <dbReference type="NCBI Taxonomy" id="2928153"/>
    <lineage>
        <taxon>Bacteria</taxon>
        <taxon>Bacillati</taxon>
        <taxon>Actinomycetota</taxon>
        <taxon>Actinomycetes</taxon>
        <taxon>Micrococcales</taxon>
        <taxon>Microbacteriaceae</taxon>
        <taxon>Cryobacterium</taxon>
    </lineage>
</organism>
<dbReference type="PROSITE" id="PS00356">
    <property type="entry name" value="HTH_LACI_1"/>
    <property type="match status" value="1"/>
</dbReference>
<dbReference type="PANTHER" id="PTHR30146:SF109">
    <property type="entry name" value="HTH-TYPE TRANSCRIPTIONAL REGULATOR GALS"/>
    <property type="match status" value="1"/>
</dbReference>
<dbReference type="Gene3D" id="1.10.260.40">
    <property type="entry name" value="lambda repressor-like DNA-binding domains"/>
    <property type="match status" value="1"/>
</dbReference>
<evidence type="ECO:0000313" key="6">
    <source>
        <dbReference type="Proteomes" id="UP001165341"/>
    </source>
</evidence>
<comment type="caution">
    <text evidence="5">The sequence shown here is derived from an EMBL/GenBank/DDBJ whole genome shotgun (WGS) entry which is preliminary data.</text>
</comment>
<dbReference type="PRINTS" id="PR00036">
    <property type="entry name" value="HTHLACI"/>
</dbReference>